<feature type="transmembrane region" description="Helical" evidence="2">
    <location>
        <begin position="328"/>
        <end position="346"/>
    </location>
</feature>
<sequence length="506" mass="58394">MWMGMTGSDDYWLFVPAGISSGLGASILLVQCEILLAQYFKLKLPVLHQISQFVVTLGFLIAPVALGHYILNTTISQVLLWYQAIILQGLVVGLFFRKPLYLKSKKQKPYQFVSMNPDDEEDIFSKNSRELQIKRQTSTESHMSKIQINNNEPQPSTSSNNNDPKRKQWENFEEEDDDVKYDKLNDWEVFDDEEDDVPKKQNWERFDNDESPTPRIVNELSLAEETKNEQNNIAPRPLFSDFPVNNNNTYAYDDEIVAETANTNVFMPNNSNSDDIKRRLDLLKEPTFYKSLLMVIANTYSSFVFYTLFPSYLYIEADSVNIRHMTGLVGALSLVNLVFLSICYWIKIDKKKRPVYFWIFYWIGSVGYFMIADFTNEYVLLIGAIQVVLSIGVLEHTAKPLLGISPRGETSNEYSMLTTLSGLTLFLFLFIDATFRTCFRLMAVLHFFTGTLWLSNFVYKKLRMEIILELISTQNVQQTPAFVTASLQTKRVLEVFNQHLIQKSSN</sequence>
<feature type="transmembrane region" description="Helical" evidence="2">
    <location>
        <begin position="355"/>
        <end position="372"/>
    </location>
</feature>
<keyword evidence="2" id="KW-1133">Transmembrane helix</keyword>
<evidence type="ECO:0000256" key="1">
    <source>
        <dbReference type="SAM" id="MobiDB-lite"/>
    </source>
</evidence>
<feature type="transmembrane region" description="Helical" evidence="2">
    <location>
        <begin position="12"/>
        <end position="32"/>
    </location>
</feature>
<dbReference type="OrthoDB" id="8861968at2759"/>
<dbReference type="AlphaFoldDB" id="A0A482VWH7"/>
<comment type="caution">
    <text evidence="3">The sequence shown here is derived from an EMBL/GenBank/DDBJ whole genome shotgun (WGS) entry which is preliminary data.</text>
</comment>
<keyword evidence="2" id="KW-0472">Membrane</keyword>
<accession>A0A482VWH7</accession>
<dbReference type="SUPFAM" id="SSF103473">
    <property type="entry name" value="MFS general substrate transporter"/>
    <property type="match status" value="1"/>
</dbReference>
<gene>
    <name evidence="3" type="ORF">BDFB_007512</name>
</gene>
<evidence type="ECO:0000313" key="3">
    <source>
        <dbReference type="EMBL" id="RZC37124.1"/>
    </source>
</evidence>
<keyword evidence="4" id="KW-1185">Reference proteome</keyword>
<reference evidence="3 4" key="1">
    <citation type="submission" date="2017-03" db="EMBL/GenBank/DDBJ databases">
        <title>Genome of the blue death feigning beetle - Asbolus verrucosus.</title>
        <authorList>
            <person name="Rider S.D."/>
        </authorList>
    </citation>
    <scope>NUCLEOTIDE SEQUENCE [LARGE SCALE GENOMIC DNA]</scope>
    <source>
        <strain evidence="3">Butters</strain>
        <tissue evidence="3">Head and leg muscle</tissue>
    </source>
</reference>
<proteinExistence type="predicted"/>
<dbReference type="InterPro" id="IPR036259">
    <property type="entry name" value="MFS_trans_sf"/>
</dbReference>
<organism evidence="3 4">
    <name type="scientific">Asbolus verrucosus</name>
    <name type="common">Desert ironclad beetle</name>
    <dbReference type="NCBI Taxonomy" id="1661398"/>
    <lineage>
        <taxon>Eukaryota</taxon>
        <taxon>Metazoa</taxon>
        <taxon>Ecdysozoa</taxon>
        <taxon>Arthropoda</taxon>
        <taxon>Hexapoda</taxon>
        <taxon>Insecta</taxon>
        <taxon>Pterygota</taxon>
        <taxon>Neoptera</taxon>
        <taxon>Endopterygota</taxon>
        <taxon>Coleoptera</taxon>
        <taxon>Polyphaga</taxon>
        <taxon>Cucujiformia</taxon>
        <taxon>Tenebrionidae</taxon>
        <taxon>Pimeliinae</taxon>
        <taxon>Asbolus</taxon>
    </lineage>
</organism>
<evidence type="ECO:0000313" key="4">
    <source>
        <dbReference type="Proteomes" id="UP000292052"/>
    </source>
</evidence>
<feature type="compositionally biased region" description="Polar residues" evidence="1">
    <location>
        <begin position="134"/>
        <end position="162"/>
    </location>
</feature>
<evidence type="ECO:0000256" key="2">
    <source>
        <dbReference type="SAM" id="Phobius"/>
    </source>
</evidence>
<feature type="region of interest" description="Disordered" evidence="1">
    <location>
        <begin position="134"/>
        <end position="166"/>
    </location>
</feature>
<feature type="transmembrane region" description="Helical" evidence="2">
    <location>
        <begin position="78"/>
        <end position="96"/>
    </location>
</feature>
<name>A0A482VWH7_ASBVE</name>
<dbReference type="PANTHER" id="PTHR11360:SF299">
    <property type="entry name" value="GEM-1"/>
    <property type="match status" value="1"/>
</dbReference>
<feature type="transmembrane region" description="Helical" evidence="2">
    <location>
        <begin position="378"/>
        <end position="394"/>
    </location>
</feature>
<feature type="transmembrane region" description="Helical" evidence="2">
    <location>
        <begin position="414"/>
        <end position="435"/>
    </location>
</feature>
<keyword evidence="2" id="KW-0812">Transmembrane</keyword>
<feature type="transmembrane region" description="Helical" evidence="2">
    <location>
        <begin position="441"/>
        <end position="459"/>
    </location>
</feature>
<dbReference type="Proteomes" id="UP000292052">
    <property type="component" value="Unassembled WGS sequence"/>
</dbReference>
<dbReference type="GO" id="GO:0008028">
    <property type="term" value="F:monocarboxylic acid transmembrane transporter activity"/>
    <property type="evidence" value="ECO:0007669"/>
    <property type="project" value="TreeGrafter"/>
</dbReference>
<feature type="transmembrane region" description="Helical" evidence="2">
    <location>
        <begin position="53"/>
        <end position="72"/>
    </location>
</feature>
<dbReference type="InterPro" id="IPR050327">
    <property type="entry name" value="Proton-linked_MCT"/>
</dbReference>
<dbReference type="STRING" id="1661398.A0A482VWH7"/>
<feature type="non-terminal residue" evidence="3">
    <location>
        <position position="506"/>
    </location>
</feature>
<protein>
    <submittedName>
        <fullName evidence="3">Monocarboxylate transporter 7-like</fullName>
    </submittedName>
</protein>
<feature type="transmembrane region" description="Helical" evidence="2">
    <location>
        <begin position="287"/>
        <end position="308"/>
    </location>
</feature>
<dbReference type="EMBL" id="QDEB01055430">
    <property type="protein sequence ID" value="RZC37124.1"/>
    <property type="molecule type" value="Genomic_DNA"/>
</dbReference>
<dbReference type="PANTHER" id="PTHR11360">
    <property type="entry name" value="MONOCARBOXYLATE TRANSPORTER"/>
    <property type="match status" value="1"/>
</dbReference>